<accession>A0A381XGK3</accession>
<dbReference type="Gene3D" id="1.10.287.470">
    <property type="entry name" value="Helix hairpin bin"/>
    <property type="match status" value="1"/>
</dbReference>
<dbReference type="GO" id="GO:1990281">
    <property type="term" value="C:efflux pump complex"/>
    <property type="evidence" value="ECO:0007669"/>
    <property type="project" value="TreeGrafter"/>
</dbReference>
<dbReference type="AlphaFoldDB" id="A0A381XGK3"/>
<feature type="non-terminal residue" evidence="2">
    <location>
        <position position="247"/>
    </location>
</feature>
<feature type="coiled-coil region" evidence="1">
    <location>
        <begin position="198"/>
        <end position="232"/>
    </location>
</feature>
<dbReference type="PANTHER" id="PTHR30469:SF15">
    <property type="entry name" value="HLYD FAMILY OF SECRETION PROTEINS"/>
    <property type="match status" value="1"/>
</dbReference>
<evidence type="ECO:0000313" key="2">
    <source>
        <dbReference type="EMBL" id="SVA63858.1"/>
    </source>
</evidence>
<organism evidence="2">
    <name type="scientific">marine metagenome</name>
    <dbReference type="NCBI Taxonomy" id="408172"/>
    <lineage>
        <taxon>unclassified sequences</taxon>
        <taxon>metagenomes</taxon>
        <taxon>ecological metagenomes</taxon>
    </lineage>
</organism>
<feature type="non-terminal residue" evidence="2">
    <location>
        <position position="1"/>
    </location>
</feature>
<protein>
    <recommendedName>
        <fullName evidence="3">Membrane fusion protein biotin-lipoyl like domain-containing protein</fullName>
    </recommendedName>
</protein>
<dbReference type="GO" id="GO:0015562">
    <property type="term" value="F:efflux transmembrane transporter activity"/>
    <property type="evidence" value="ECO:0007669"/>
    <property type="project" value="TreeGrafter"/>
</dbReference>
<reference evidence="2" key="1">
    <citation type="submission" date="2018-05" db="EMBL/GenBank/DDBJ databases">
        <authorList>
            <person name="Lanie J.A."/>
            <person name="Ng W.-L."/>
            <person name="Kazmierczak K.M."/>
            <person name="Andrzejewski T.M."/>
            <person name="Davidsen T.M."/>
            <person name="Wayne K.J."/>
            <person name="Tettelin H."/>
            <person name="Glass J.I."/>
            <person name="Rusch D."/>
            <person name="Podicherti R."/>
            <person name="Tsui H.-C.T."/>
            <person name="Winkler M.E."/>
        </authorList>
    </citation>
    <scope>NUCLEOTIDE SEQUENCE</scope>
</reference>
<dbReference type="SUPFAM" id="SSF111369">
    <property type="entry name" value="HlyD-like secretion proteins"/>
    <property type="match status" value="1"/>
</dbReference>
<feature type="coiled-coil region" evidence="1">
    <location>
        <begin position="117"/>
        <end position="151"/>
    </location>
</feature>
<keyword evidence="1" id="KW-0175">Coiled coil</keyword>
<proteinExistence type="predicted"/>
<gene>
    <name evidence="2" type="ORF">METZ01_LOCUS116712</name>
</gene>
<dbReference type="Gene3D" id="2.40.50.100">
    <property type="match status" value="1"/>
</dbReference>
<name>A0A381XGK3_9ZZZZ</name>
<sequence length="247" mass="27980">MKKSIVFAFIILFITVGWLASGQFGQVNANDKKNTENKTNINQEVQVENTEEDLNIIKVETLIFRAEQIDQSIVIQGQTIYNKKIDVKSETTGNITNINFDRGDKVQVNKNLLNISIENRKEVLASVEKDIERLNKELIINEKNRDNLLSKNAELIKLYEIEYLSAKQLIDKGLSSKSKLSLASFNLANAKSDQIDINLKYESQLANLESQIASYQSQLKQINLDIENTQISAPFDGIITNKNIEIS</sequence>
<dbReference type="PANTHER" id="PTHR30469">
    <property type="entry name" value="MULTIDRUG RESISTANCE PROTEIN MDTA"/>
    <property type="match status" value="1"/>
</dbReference>
<dbReference type="EMBL" id="UINC01015103">
    <property type="protein sequence ID" value="SVA63858.1"/>
    <property type="molecule type" value="Genomic_DNA"/>
</dbReference>
<evidence type="ECO:0000256" key="1">
    <source>
        <dbReference type="SAM" id="Coils"/>
    </source>
</evidence>
<evidence type="ECO:0008006" key="3">
    <source>
        <dbReference type="Google" id="ProtNLM"/>
    </source>
</evidence>